<keyword evidence="1" id="KW-0472">Membrane</keyword>
<organism evidence="2">
    <name type="scientific">viral metagenome</name>
    <dbReference type="NCBI Taxonomy" id="1070528"/>
    <lineage>
        <taxon>unclassified sequences</taxon>
        <taxon>metagenomes</taxon>
        <taxon>organismal metagenomes</taxon>
    </lineage>
</organism>
<evidence type="ECO:0000256" key="1">
    <source>
        <dbReference type="SAM" id="Phobius"/>
    </source>
</evidence>
<protein>
    <submittedName>
        <fullName evidence="2">Uncharacterized protein</fullName>
    </submittedName>
</protein>
<keyword evidence="1" id="KW-1133">Transmembrane helix</keyword>
<proteinExistence type="predicted"/>
<reference evidence="2" key="1">
    <citation type="journal article" date="2020" name="Nature">
        <title>Giant virus diversity and host interactions through global metagenomics.</title>
        <authorList>
            <person name="Schulz F."/>
            <person name="Roux S."/>
            <person name="Paez-Espino D."/>
            <person name="Jungbluth S."/>
            <person name="Walsh D.A."/>
            <person name="Denef V.J."/>
            <person name="McMahon K.D."/>
            <person name="Konstantinidis K.T."/>
            <person name="Eloe-Fadrosh E.A."/>
            <person name="Kyrpides N.C."/>
            <person name="Woyke T."/>
        </authorList>
    </citation>
    <scope>NUCLEOTIDE SEQUENCE</scope>
    <source>
        <strain evidence="2">GVMAG-S-1062768-28</strain>
    </source>
</reference>
<sequence>MEISTIAEIVGIGIFGLWFLYYLIVYLISRGSGTCSPQNLGCAKDCQCLPASCGAMLGGLNQCCPNTVVINGLAYCSALAKGQPCLNSTVCASGNCTGSKCM</sequence>
<evidence type="ECO:0000313" key="2">
    <source>
        <dbReference type="EMBL" id="QHU08321.1"/>
    </source>
</evidence>
<dbReference type="EMBL" id="MN740696">
    <property type="protein sequence ID" value="QHU08321.1"/>
    <property type="molecule type" value="Genomic_DNA"/>
</dbReference>
<accession>A0A6C0JTT2</accession>
<dbReference type="AlphaFoldDB" id="A0A6C0JTT2"/>
<name>A0A6C0JTT2_9ZZZZ</name>
<feature type="transmembrane region" description="Helical" evidence="1">
    <location>
        <begin position="6"/>
        <end position="28"/>
    </location>
</feature>
<keyword evidence="1" id="KW-0812">Transmembrane</keyword>